<reference evidence="3" key="1">
    <citation type="journal article" date="2019" name="Nat. Commun.">
        <title>The genome of broomcorn millet.</title>
        <authorList>
            <person name="Zou C."/>
            <person name="Miki D."/>
            <person name="Li D."/>
            <person name="Tang Q."/>
            <person name="Xiao L."/>
            <person name="Rajput S."/>
            <person name="Deng P."/>
            <person name="Jia W."/>
            <person name="Huang R."/>
            <person name="Zhang M."/>
            <person name="Sun Y."/>
            <person name="Hu J."/>
            <person name="Fu X."/>
            <person name="Schnable P.S."/>
            <person name="Li F."/>
            <person name="Zhang H."/>
            <person name="Feng B."/>
            <person name="Zhu X."/>
            <person name="Liu R."/>
            <person name="Schnable J.C."/>
            <person name="Zhu J.-K."/>
            <person name="Zhang H."/>
        </authorList>
    </citation>
    <scope>NUCLEOTIDE SEQUENCE [LARGE SCALE GENOMIC DNA]</scope>
</reference>
<dbReference type="AlphaFoldDB" id="A0A3L6SUR9"/>
<evidence type="ECO:0000313" key="2">
    <source>
        <dbReference type="EMBL" id="RLN28109.1"/>
    </source>
</evidence>
<protein>
    <submittedName>
        <fullName evidence="2">Uncharacterized protein</fullName>
    </submittedName>
</protein>
<gene>
    <name evidence="2" type="ORF">C2845_PM05G30070</name>
</gene>
<dbReference type="Proteomes" id="UP000275267">
    <property type="component" value="Unassembled WGS sequence"/>
</dbReference>
<name>A0A3L6SUR9_PANMI</name>
<accession>A0A3L6SUR9</accession>
<comment type="caution">
    <text evidence="2">The sequence shown here is derived from an EMBL/GenBank/DDBJ whole genome shotgun (WGS) entry which is preliminary data.</text>
</comment>
<organism evidence="2 3">
    <name type="scientific">Panicum miliaceum</name>
    <name type="common">Proso millet</name>
    <name type="synonym">Broomcorn millet</name>
    <dbReference type="NCBI Taxonomy" id="4540"/>
    <lineage>
        <taxon>Eukaryota</taxon>
        <taxon>Viridiplantae</taxon>
        <taxon>Streptophyta</taxon>
        <taxon>Embryophyta</taxon>
        <taxon>Tracheophyta</taxon>
        <taxon>Spermatophyta</taxon>
        <taxon>Magnoliopsida</taxon>
        <taxon>Liliopsida</taxon>
        <taxon>Poales</taxon>
        <taxon>Poaceae</taxon>
        <taxon>PACMAD clade</taxon>
        <taxon>Panicoideae</taxon>
        <taxon>Panicodae</taxon>
        <taxon>Paniceae</taxon>
        <taxon>Panicinae</taxon>
        <taxon>Panicum</taxon>
        <taxon>Panicum sect. Panicum</taxon>
    </lineage>
</organism>
<feature type="compositionally biased region" description="Polar residues" evidence="1">
    <location>
        <begin position="146"/>
        <end position="157"/>
    </location>
</feature>
<feature type="region of interest" description="Disordered" evidence="1">
    <location>
        <begin position="63"/>
        <end position="157"/>
    </location>
</feature>
<keyword evidence="3" id="KW-1185">Reference proteome</keyword>
<evidence type="ECO:0000313" key="3">
    <source>
        <dbReference type="Proteomes" id="UP000275267"/>
    </source>
</evidence>
<feature type="compositionally biased region" description="Low complexity" evidence="1">
    <location>
        <begin position="128"/>
        <end position="137"/>
    </location>
</feature>
<evidence type="ECO:0000256" key="1">
    <source>
        <dbReference type="SAM" id="MobiDB-lite"/>
    </source>
</evidence>
<dbReference type="EMBL" id="PQIB02000003">
    <property type="protein sequence ID" value="RLN28109.1"/>
    <property type="molecule type" value="Genomic_DNA"/>
</dbReference>
<sequence length="157" mass="16230">MHRSPASLSRAVRATGSIARGSNPSALSFSFFSSLSSLFYAHISAVGAGATVELVGGPLAQLPHARSTEGPTPAVSSHAFHTHGRGSPAAGPLLWLPPTRGELLGGSRTHAPGERRRRLACTAPRPPAAWSSAAPARTRWHCGQRASPSLSQSAKQG</sequence>
<proteinExistence type="predicted"/>